<dbReference type="InterPro" id="IPR039104">
    <property type="entry name" value="6PGL"/>
</dbReference>
<dbReference type="STRING" id="1707952.A6A03_16445"/>
<evidence type="ECO:0000256" key="1">
    <source>
        <dbReference type="ARBA" id="ARBA00000832"/>
    </source>
</evidence>
<dbReference type="GO" id="GO:0006098">
    <property type="term" value="P:pentose-phosphate shunt"/>
    <property type="evidence" value="ECO:0007669"/>
    <property type="project" value="UniProtKB-UniPathway"/>
</dbReference>
<dbReference type="InterPro" id="IPR005900">
    <property type="entry name" value="6-phosphogluconolactonase_DevB"/>
</dbReference>
<dbReference type="CDD" id="cd01400">
    <property type="entry name" value="6PGL"/>
    <property type="match status" value="1"/>
</dbReference>
<dbReference type="PANTHER" id="PTHR11054">
    <property type="entry name" value="6-PHOSPHOGLUCONOLACTONASE"/>
    <property type="match status" value="1"/>
</dbReference>
<feature type="domain" description="Glucosamine/galactosamine-6-phosphate isomerase" evidence="9">
    <location>
        <begin position="12"/>
        <end position="236"/>
    </location>
</feature>
<evidence type="ECO:0000256" key="5">
    <source>
        <dbReference type="ARBA" id="ARBA00013198"/>
    </source>
</evidence>
<reference evidence="10 11" key="1">
    <citation type="submission" date="2016-04" db="EMBL/GenBank/DDBJ databases">
        <title>Chloroflexus islandicus sp. nov., a thermophilic filamentous anoxygenic phototrophic bacterium from geyser Strokkur (Iceland).</title>
        <authorList>
            <person name="Gaisin V.A."/>
            <person name="Kalashnikov A.M."/>
            <person name="Sukhacheva M.V."/>
            <person name="Grouzdev D.S."/>
            <person name="Ivanov T.M."/>
            <person name="Kuznetsov B."/>
            <person name="Gorlenko V.M."/>
        </authorList>
    </citation>
    <scope>NUCLEOTIDE SEQUENCE [LARGE SCALE GENOMIC DNA]</scope>
    <source>
        <strain evidence="11">isl-2</strain>
    </source>
</reference>
<dbReference type="InterPro" id="IPR006148">
    <property type="entry name" value="Glc/Gal-6P_isomerase"/>
</dbReference>
<evidence type="ECO:0000313" key="11">
    <source>
        <dbReference type="Proteomes" id="UP000078287"/>
    </source>
</evidence>
<dbReference type="GO" id="GO:0017057">
    <property type="term" value="F:6-phosphogluconolactonase activity"/>
    <property type="evidence" value="ECO:0007669"/>
    <property type="project" value="UniProtKB-UniRule"/>
</dbReference>
<evidence type="ECO:0000313" key="10">
    <source>
        <dbReference type="EMBL" id="OAN44532.1"/>
    </source>
</evidence>
<keyword evidence="7 8" id="KW-0378">Hydrolase</keyword>
<evidence type="ECO:0000259" key="9">
    <source>
        <dbReference type="Pfam" id="PF01182"/>
    </source>
</evidence>
<dbReference type="EC" id="3.1.1.31" evidence="5 8"/>
<dbReference type="FunFam" id="3.40.50.1360:FF:000005">
    <property type="entry name" value="6-phosphogluconolactonase"/>
    <property type="match status" value="1"/>
</dbReference>
<dbReference type="Proteomes" id="UP000078287">
    <property type="component" value="Unassembled WGS sequence"/>
</dbReference>
<evidence type="ECO:0000256" key="6">
    <source>
        <dbReference type="ARBA" id="ARBA00020337"/>
    </source>
</evidence>
<evidence type="ECO:0000256" key="7">
    <source>
        <dbReference type="ARBA" id="ARBA00022801"/>
    </source>
</evidence>
<gene>
    <name evidence="8" type="primary">pgl</name>
    <name evidence="10" type="ORF">A6A03_16445</name>
</gene>
<comment type="catalytic activity">
    <reaction evidence="1 8">
        <text>6-phospho-D-glucono-1,5-lactone + H2O = 6-phospho-D-gluconate + H(+)</text>
        <dbReference type="Rhea" id="RHEA:12556"/>
        <dbReference type="ChEBI" id="CHEBI:15377"/>
        <dbReference type="ChEBI" id="CHEBI:15378"/>
        <dbReference type="ChEBI" id="CHEBI:57955"/>
        <dbReference type="ChEBI" id="CHEBI:58759"/>
        <dbReference type="EC" id="3.1.1.31"/>
    </reaction>
</comment>
<dbReference type="OrthoDB" id="9810967at2"/>
<proteinExistence type="inferred from homology"/>
<evidence type="ECO:0000256" key="2">
    <source>
        <dbReference type="ARBA" id="ARBA00002681"/>
    </source>
</evidence>
<organism evidence="10 11">
    <name type="scientific">Chloroflexus islandicus</name>
    <dbReference type="NCBI Taxonomy" id="1707952"/>
    <lineage>
        <taxon>Bacteria</taxon>
        <taxon>Bacillati</taxon>
        <taxon>Chloroflexota</taxon>
        <taxon>Chloroflexia</taxon>
        <taxon>Chloroflexales</taxon>
        <taxon>Chloroflexineae</taxon>
        <taxon>Chloroflexaceae</taxon>
        <taxon>Chloroflexus</taxon>
    </lineage>
</organism>
<dbReference type="SUPFAM" id="SSF100950">
    <property type="entry name" value="NagB/RpiA/CoA transferase-like"/>
    <property type="match status" value="1"/>
</dbReference>
<evidence type="ECO:0000256" key="3">
    <source>
        <dbReference type="ARBA" id="ARBA00004961"/>
    </source>
</evidence>
<comment type="caution">
    <text evidence="10">The sequence shown here is derived from an EMBL/GenBank/DDBJ whole genome shotgun (WGS) entry which is preliminary data.</text>
</comment>
<dbReference type="Gene3D" id="3.40.50.1360">
    <property type="match status" value="1"/>
</dbReference>
<comment type="similarity">
    <text evidence="4 8">Belongs to the glucosamine/galactosamine-6-phosphate isomerase family. 6-phosphogluconolactonase subfamily.</text>
</comment>
<dbReference type="NCBIfam" id="TIGR01198">
    <property type="entry name" value="pgl"/>
    <property type="match status" value="1"/>
</dbReference>
<name>A0A178M711_9CHLR</name>
<comment type="pathway">
    <text evidence="3 8">Carbohydrate degradation; pentose phosphate pathway; D-ribulose 5-phosphate from D-glucose 6-phosphate (oxidative stage): step 2/3.</text>
</comment>
<dbReference type="EMBL" id="LWQS01000065">
    <property type="protein sequence ID" value="OAN44532.1"/>
    <property type="molecule type" value="Genomic_DNA"/>
</dbReference>
<dbReference type="RefSeq" id="WP_066789069.1">
    <property type="nucleotide sequence ID" value="NZ_LWQS01000065.1"/>
</dbReference>
<protein>
    <recommendedName>
        <fullName evidence="6 8">6-phosphogluconolactonase</fullName>
        <shortName evidence="8">6PGL</shortName>
        <ecNumber evidence="5 8">3.1.1.31</ecNumber>
    </recommendedName>
</protein>
<keyword evidence="11" id="KW-1185">Reference proteome</keyword>
<dbReference type="UniPathway" id="UPA00115">
    <property type="reaction ID" value="UER00409"/>
</dbReference>
<evidence type="ECO:0000256" key="4">
    <source>
        <dbReference type="ARBA" id="ARBA00010662"/>
    </source>
</evidence>
<accession>A0A178M711</accession>
<sequence>MTPQRTIEVYDNADELYRAAAALVAAQLAAALNERGRALVALSGGSLTTRLYPLLANPPWRDQIDWGGLSVLFADERYVPFDDAENTYRATRQTLLDHVPVQADQVFPAPTYYRDPEQAAAIYQQQAAALLAVHGGAFDVVLLGMGPDGHTASLFPRYPALTAPADRLVVVVRDAPKPPPLRLSLTPAALNAARAVIFVVSGADKAAAVAAALAETGDPLDQPTRLIQPAEGKIYWLLDRAANPQG</sequence>
<dbReference type="GO" id="GO:0005975">
    <property type="term" value="P:carbohydrate metabolic process"/>
    <property type="evidence" value="ECO:0007669"/>
    <property type="project" value="UniProtKB-UniRule"/>
</dbReference>
<dbReference type="AlphaFoldDB" id="A0A178M711"/>
<dbReference type="InterPro" id="IPR037171">
    <property type="entry name" value="NagB/RpiA_transferase-like"/>
</dbReference>
<comment type="function">
    <text evidence="2 8">Hydrolysis of 6-phosphogluconolactone to 6-phosphogluconate.</text>
</comment>
<dbReference type="PANTHER" id="PTHR11054:SF0">
    <property type="entry name" value="6-PHOSPHOGLUCONOLACTONASE"/>
    <property type="match status" value="1"/>
</dbReference>
<dbReference type="Pfam" id="PF01182">
    <property type="entry name" value="Glucosamine_iso"/>
    <property type="match status" value="1"/>
</dbReference>
<evidence type="ECO:0000256" key="8">
    <source>
        <dbReference type="RuleBase" id="RU365095"/>
    </source>
</evidence>